<dbReference type="InterPro" id="IPR044862">
    <property type="entry name" value="Pro_4_hyd_alph_FE2OG_OXY"/>
</dbReference>
<protein>
    <recommendedName>
        <fullName evidence="7">Fe2OG dioxygenase domain-containing protein</fullName>
    </recommendedName>
</protein>
<dbReference type="GO" id="GO:0008198">
    <property type="term" value="F:ferrous iron binding"/>
    <property type="evidence" value="ECO:0007669"/>
    <property type="project" value="TreeGrafter"/>
</dbReference>
<feature type="domain" description="Fe2OG dioxygenase" evidence="7">
    <location>
        <begin position="64"/>
        <end position="161"/>
    </location>
</feature>
<dbReference type="PROSITE" id="PS51471">
    <property type="entry name" value="FE2OG_OXY"/>
    <property type="match status" value="1"/>
</dbReference>
<dbReference type="GO" id="GO:0031543">
    <property type="term" value="F:peptidyl-proline dioxygenase activity"/>
    <property type="evidence" value="ECO:0007669"/>
    <property type="project" value="TreeGrafter"/>
</dbReference>
<dbReference type="Gene3D" id="2.60.120.620">
    <property type="entry name" value="q2cbj1_9rhob like domain"/>
    <property type="match status" value="1"/>
</dbReference>
<dbReference type="OrthoDB" id="76265at2759"/>
<comment type="caution">
    <text evidence="8">The sequence shown here is derived from an EMBL/GenBank/DDBJ whole genome shotgun (WGS) entry which is preliminary data.</text>
</comment>
<keyword evidence="9" id="KW-1185">Reference proteome</keyword>
<dbReference type="PANTHER" id="PTHR12907:SF26">
    <property type="entry name" value="HIF PROLYL HYDROXYLASE, ISOFORM C"/>
    <property type="match status" value="1"/>
</dbReference>
<keyword evidence="4" id="KW-0223">Dioxygenase</keyword>
<organism evidence="8 9">
    <name type="scientific">Pythium oligandrum</name>
    <name type="common">Mycoparasitic fungus</name>
    <dbReference type="NCBI Taxonomy" id="41045"/>
    <lineage>
        <taxon>Eukaryota</taxon>
        <taxon>Sar</taxon>
        <taxon>Stramenopiles</taxon>
        <taxon>Oomycota</taxon>
        <taxon>Peronosporomycetes</taxon>
        <taxon>Pythiales</taxon>
        <taxon>Pythiaceae</taxon>
        <taxon>Pythium</taxon>
    </lineage>
</organism>
<keyword evidence="5" id="KW-0560">Oxidoreductase</keyword>
<dbReference type="InterPro" id="IPR005123">
    <property type="entry name" value="Oxoglu/Fe-dep_dioxygenase_dom"/>
</dbReference>
<proteinExistence type="predicted"/>
<evidence type="ECO:0000256" key="4">
    <source>
        <dbReference type="ARBA" id="ARBA00022964"/>
    </source>
</evidence>
<evidence type="ECO:0000313" key="9">
    <source>
        <dbReference type="Proteomes" id="UP000794436"/>
    </source>
</evidence>
<evidence type="ECO:0000256" key="1">
    <source>
        <dbReference type="ARBA" id="ARBA00001961"/>
    </source>
</evidence>
<sequence length="289" mass="33884">MYPNSTHILLKDEQEPMLLEKHHIMETELVLPEVRRQVPSLEWFFDSQLVFGGLRDLLPSWLGLSGYMIKLQYNKGHGGCFPMHFDTYGDDGKCLTAVLYLNENWQEGDGGEIVVYPFPRKEPVTIRPLDGDLVLFSSQQMLHRVMPAIKPRFCLTTWMYQAHSNATDPARNAFYQPEDQEPNYLSDVLHKVMRSSFRRHLAKLYYHEEWSRSLQQSHQQTSAFEKYADTQEREVQVIKDATTKMLHNFRVKDKKQPSTLPQSSEALLEKITTDDQYRQILSKMPIPWF</sequence>
<evidence type="ECO:0000259" key="7">
    <source>
        <dbReference type="PROSITE" id="PS51471"/>
    </source>
</evidence>
<dbReference type="SMART" id="SM00702">
    <property type="entry name" value="P4Hc"/>
    <property type="match status" value="1"/>
</dbReference>
<name>A0A8K1FMJ2_PYTOL</name>
<evidence type="ECO:0000313" key="8">
    <source>
        <dbReference type="EMBL" id="TMW66329.1"/>
    </source>
</evidence>
<dbReference type="Proteomes" id="UP000794436">
    <property type="component" value="Unassembled WGS sequence"/>
</dbReference>
<dbReference type="GO" id="GO:0031418">
    <property type="term" value="F:L-ascorbic acid binding"/>
    <property type="evidence" value="ECO:0007669"/>
    <property type="project" value="UniProtKB-KW"/>
</dbReference>
<reference evidence="8" key="1">
    <citation type="submission" date="2019-03" db="EMBL/GenBank/DDBJ databases">
        <title>Long read genome sequence of the mycoparasitic Pythium oligandrum ATCC 38472 isolated from sugarbeet rhizosphere.</title>
        <authorList>
            <person name="Gaulin E."/>
        </authorList>
    </citation>
    <scope>NUCLEOTIDE SEQUENCE</scope>
    <source>
        <strain evidence="8">ATCC 38472_TT</strain>
    </source>
</reference>
<gene>
    <name evidence="8" type="ORF">Poli38472_004094</name>
</gene>
<dbReference type="AlphaFoldDB" id="A0A8K1FMJ2"/>
<keyword evidence="6" id="KW-0408">Iron</keyword>
<dbReference type="InterPro" id="IPR006620">
    <property type="entry name" value="Pro_4_hyd_alph"/>
</dbReference>
<evidence type="ECO:0000256" key="5">
    <source>
        <dbReference type="ARBA" id="ARBA00023002"/>
    </source>
</evidence>
<dbReference type="Pfam" id="PF13640">
    <property type="entry name" value="2OG-FeII_Oxy_3"/>
    <property type="match status" value="1"/>
</dbReference>
<accession>A0A8K1FMJ2</accession>
<dbReference type="EMBL" id="SPLM01000036">
    <property type="protein sequence ID" value="TMW66329.1"/>
    <property type="molecule type" value="Genomic_DNA"/>
</dbReference>
<evidence type="ECO:0000256" key="6">
    <source>
        <dbReference type="ARBA" id="ARBA00023004"/>
    </source>
</evidence>
<dbReference type="GO" id="GO:0071456">
    <property type="term" value="P:cellular response to hypoxia"/>
    <property type="evidence" value="ECO:0007669"/>
    <property type="project" value="TreeGrafter"/>
</dbReference>
<evidence type="ECO:0000256" key="3">
    <source>
        <dbReference type="ARBA" id="ARBA00022896"/>
    </source>
</evidence>
<comment type="cofactor">
    <cofactor evidence="1">
        <name>L-ascorbate</name>
        <dbReference type="ChEBI" id="CHEBI:38290"/>
    </cofactor>
</comment>
<keyword evidence="2" id="KW-0479">Metal-binding</keyword>
<dbReference type="InterPro" id="IPR051559">
    <property type="entry name" value="HIF_prolyl_hydroxylases"/>
</dbReference>
<keyword evidence="3" id="KW-0847">Vitamin C</keyword>
<evidence type="ECO:0000256" key="2">
    <source>
        <dbReference type="ARBA" id="ARBA00022723"/>
    </source>
</evidence>
<dbReference type="PANTHER" id="PTHR12907">
    <property type="entry name" value="EGL NINE HOMOLOG-RELATED"/>
    <property type="match status" value="1"/>
</dbReference>